<organism evidence="1 2">
    <name type="scientific">Durusdinium trenchii</name>
    <dbReference type="NCBI Taxonomy" id="1381693"/>
    <lineage>
        <taxon>Eukaryota</taxon>
        <taxon>Sar</taxon>
        <taxon>Alveolata</taxon>
        <taxon>Dinophyceae</taxon>
        <taxon>Suessiales</taxon>
        <taxon>Symbiodiniaceae</taxon>
        <taxon>Durusdinium</taxon>
    </lineage>
</organism>
<evidence type="ECO:0000313" key="1">
    <source>
        <dbReference type="EMBL" id="CAK9114380.1"/>
    </source>
</evidence>
<dbReference type="Proteomes" id="UP001642484">
    <property type="component" value="Unassembled WGS sequence"/>
</dbReference>
<feature type="non-terminal residue" evidence="1">
    <location>
        <position position="121"/>
    </location>
</feature>
<protein>
    <submittedName>
        <fullName evidence="1">Uncharacterized protein</fullName>
    </submittedName>
</protein>
<comment type="caution">
    <text evidence="1">The sequence shown here is derived from an EMBL/GenBank/DDBJ whole genome shotgun (WGS) entry which is preliminary data.</text>
</comment>
<evidence type="ECO:0000313" key="2">
    <source>
        <dbReference type="Proteomes" id="UP001642484"/>
    </source>
</evidence>
<accession>A0ABP0SQ18</accession>
<dbReference type="EMBL" id="CAXAMN010028005">
    <property type="protein sequence ID" value="CAK9114380.1"/>
    <property type="molecule type" value="Genomic_DNA"/>
</dbReference>
<sequence>MARDLAPHSKDGTEGPQMSKVRLAAAAVKLCKPCSKQAAAHAVARPSMPQQQLIAPVSDWNKAELVSDAACFWWLDSEQKWHHWRYDVKRFLCDPGISIVAMARETESERCARMGRGRKRI</sequence>
<gene>
    <name evidence="1" type="ORF">CCMP2556_LOCUS52884</name>
</gene>
<name>A0ABP0SQ18_9DINO</name>
<reference evidence="1 2" key="1">
    <citation type="submission" date="2024-02" db="EMBL/GenBank/DDBJ databases">
        <authorList>
            <person name="Chen Y."/>
            <person name="Shah S."/>
            <person name="Dougan E. K."/>
            <person name="Thang M."/>
            <person name="Chan C."/>
        </authorList>
    </citation>
    <scope>NUCLEOTIDE SEQUENCE [LARGE SCALE GENOMIC DNA]</scope>
</reference>
<proteinExistence type="predicted"/>
<keyword evidence="2" id="KW-1185">Reference proteome</keyword>